<dbReference type="SUPFAM" id="SSF48498">
    <property type="entry name" value="Tetracyclin repressor-like, C-terminal domain"/>
    <property type="match status" value="1"/>
</dbReference>
<evidence type="ECO:0000259" key="6">
    <source>
        <dbReference type="PROSITE" id="PS50977"/>
    </source>
</evidence>
<dbReference type="AlphaFoldDB" id="A0A1I7IJQ4"/>
<dbReference type="Pfam" id="PF00440">
    <property type="entry name" value="TetR_N"/>
    <property type="match status" value="1"/>
</dbReference>
<keyword evidence="2" id="KW-0805">Transcription regulation</keyword>
<dbReference type="InterPro" id="IPR036271">
    <property type="entry name" value="Tet_transcr_reg_TetR-rel_C_sf"/>
</dbReference>
<dbReference type="InterPro" id="IPR009057">
    <property type="entry name" value="Homeodomain-like_sf"/>
</dbReference>
<evidence type="ECO:0000256" key="4">
    <source>
        <dbReference type="ARBA" id="ARBA00023163"/>
    </source>
</evidence>
<keyword evidence="3 5" id="KW-0238">DNA-binding</keyword>
<dbReference type="Proteomes" id="UP000183656">
    <property type="component" value="Unassembled WGS sequence"/>
</dbReference>
<dbReference type="STRING" id="343013.SAMN04489707_10176"/>
<dbReference type="GO" id="GO:0003700">
    <property type="term" value="F:DNA-binding transcription factor activity"/>
    <property type="evidence" value="ECO:0007669"/>
    <property type="project" value="TreeGrafter"/>
</dbReference>
<dbReference type="PANTHER" id="PTHR30055">
    <property type="entry name" value="HTH-TYPE TRANSCRIPTIONAL REGULATOR RUTR"/>
    <property type="match status" value="1"/>
</dbReference>
<dbReference type="EMBL" id="FPBX01000017">
    <property type="protein sequence ID" value="SFU73167.1"/>
    <property type="molecule type" value="Genomic_DNA"/>
</dbReference>
<organism evidence="7 8">
    <name type="scientific">Paenacidovorax caeni</name>
    <dbReference type="NCBI Taxonomy" id="343013"/>
    <lineage>
        <taxon>Bacteria</taxon>
        <taxon>Pseudomonadati</taxon>
        <taxon>Pseudomonadota</taxon>
        <taxon>Betaproteobacteria</taxon>
        <taxon>Burkholderiales</taxon>
        <taxon>Comamonadaceae</taxon>
        <taxon>Paenacidovorax</taxon>
    </lineage>
</organism>
<dbReference type="OrthoDB" id="5816932at2"/>
<dbReference type="InterPro" id="IPR001647">
    <property type="entry name" value="HTH_TetR"/>
</dbReference>
<dbReference type="Pfam" id="PF08361">
    <property type="entry name" value="TetR_C_2"/>
    <property type="match status" value="1"/>
</dbReference>
<proteinExistence type="predicted"/>
<dbReference type="PROSITE" id="PS01081">
    <property type="entry name" value="HTH_TETR_1"/>
    <property type="match status" value="1"/>
</dbReference>
<sequence>MVRRTKEDAVATRNSLLDAAERVFYDKGVSRASLGDIAQAAGATRGAIYWHFKDKADLFNAMMDRVTLPLEFACGFRGAGAEEEASLWRLRGAMRAALHAVATDEWVRRVFEIAMYKVEYVQELDAVRDRHVMACEGFRAKLREDVVSAVKAQGLVLPMSADVAAMGLWALFDGLLQGWMLNRGGFNLLEVGRATVDAYLKGLGFELGAD</sequence>
<accession>A0A1I7IJQ4</accession>
<keyword evidence="8" id="KW-1185">Reference proteome</keyword>
<feature type="domain" description="HTH tetR-type" evidence="6">
    <location>
        <begin position="10"/>
        <end position="70"/>
    </location>
</feature>
<protein>
    <submittedName>
        <fullName evidence="7">Transcriptional regulator, TetR family</fullName>
    </submittedName>
</protein>
<keyword evidence="4" id="KW-0804">Transcription</keyword>
<evidence type="ECO:0000256" key="3">
    <source>
        <dbReference type="ARBA" id="ARBA00023125"/>
    </source>
</evidence>
<gene>
    <name evidence="7" type="ORF">SAMN04489707_10176</name>
</gene>
<dbReference type="GO" id="GO:0000976">
    <property type="term" value="F:transcription cis-regulatory region binding"/>
    <property type="evidence" value="ECO:0007669"/>
    <property type="project" value="TreeGrafter"/>
</dbReference>
<name>A0A1I7IJQ4_9BURK</name>
<dbReference type="PRINTS" id="PR00455">
    <property type="entry name" value="HTHTETR"/>
</dbReference>
<evidence type="ECO:0000256" key="2">
    <source>
        <dbReference type="ARBA" id="ARBA00023015"/>
    </source>
</evidence>
<dbReference type="InterPro" id="IPR023772">
    <property type="entry name" value="DNA-bd_HTH_TetR-type_CS"/>
</dbReference>
<dbReference type="Gene3D" id="1.10.357.10">
    <property type="entry name" value="Tetracycline Repressor, domain 2"/>
    <property type="match status" value="1"/>
</dbReference>
<keyword evidence="1" id="KW-0678">Repressor</keyword>
<dbReference type="SUPFAM" id="SSF46689">
    <property type="entry name" value="Homeodomain-like"/>
    <property type="match status" value="1"/>
</dbReference>
<evidence type="ECO:0000256" key="5">
    <source>
        <dbReference type="PROSITE-ProRule" id="PRU00335"/>
    </source>
</evidence>
<evidence type="ECO:0000313" key="7">
    <source>
        <dbReference type="EMBL" id="SFU73167.1"/>
    </source>
</evidence>
<dbReference type="RefSeq" id="WP_054256059.1">
    <property type="nucleotide sequence ID" value="NZ_CYIG01000013.1"/>
</dbReference>
<dbReference type="InterPro" id="IPR050109">
    <property type="entry name" value="HTH-type_TetR-like_transc_reg"/>
</dbReference>
<dbReference type="PROSITE" id="PS50977">
    <property type="entry name" value="HTH_TETR_2"/>
    <property type="match status" value="1"/>
</dbReference>
<dbReference type="InterPro" id="IPR013572">
    <property type="entry name" value="Tscrpt_reg_MAATS_C"/>
</dbReference>
<evidence type="ECO:0000256" key="1">
    <source>
        <dbReference type="ARBA" id="ARBA00022491"/>
    </source>
</evidence>
<evidence type="ECO:0000313" key="8">
    <source>
        <dbReference type="Proteomes" id="UP000183656"/>
    </source>
</evidence>
<reference evidence="7 8" key="1">
    <citation type="submission" date="2016-10" db="EMBL/GenBank/DDBJ databases">
        <authorList>
            <person name="de Groot N.N."/>
        </authorList>
    </citation>
    <scope>NUCLEOTIDE SEQUENCE [LARGE SCALE GENOMIC DNA]</scope>
    <source>
        <strain evidence="7 8">R-24608</strain>
    </source>
</reference>
<dbReference type="PANTHER" id="PTHR30055:SF240">
    <property type="entry name" value="HTH-TYPE TRANSCRIPTIONAL REGULATOR ACRR"/>
    <property type="match status" value="1"/>
</dbReference>
<feature type="DNA-binding region" description="H-T-H motif" evidence="5">
    <location>
        <begin position="33"/>
        <end position="52"/>
    </location>
</feature>